<name>A0A060TDR4_BLAAD</name>
<evidence type="ECO:0000256" key="3">
    <source>
        <dbReference type="ARBA" id="ARBA00022801"/>
    </source>
</evidence>
<evidence type="ECO:0000256" key="6">
    <source>
        <dbReference type="RuleBase" id="RU361235"/>
    </source>
</evidence>
<dbReference type="PhylomeDB" id="A0A060TDR4"/>
<dbReference type="EMBL" id="HG937694">
    <property type="protein sequence ID" value="CDP39098.1"/>
    <property type="molecule type" value="Genomic_DNA"/>
</dbReference>
<keyword evidence="4" id="KW-0442">Lipid degradation</keyword>
<dbReference type="InterPro" id="IPR002018">
    <property type="entry name" value="CarbesteraseB"/>
</dbReference>
<dbReference type="ESTHER" id="blaad-a0a060tdr4">
    <property type="family name" value="Fungal_carboxylesterase_lipase"/>
</dbReference>
<dbReference type="InterPro" id="IPR019826">
    <property type="entry name" value="Carboxylesterase_B_AS"/>
</dbReference>
<dbReference type="GO" id="GO:0004806">
    <property type="term" value="F:triacylglycerol lipase activity"/>
    <property type="evidence" value="ECO:0007669"/>
    <property type="project" value="UniProtKB-EC"/>
</dbReference>
<reference evidence="8" key="2">
    <citation type="submission" date="2014-06" db="EMBL/GenBank/DDBJ databases">
        <title>The complete genome of Blastobotrys (Arxula) adeninivorans LS3 - a yeast of biotechnological interest.</title>
        <authorList>
            <person name="Kunze G."/>
            <person name="Gaillardin C."/>
            <person name="Czernicka M."/>
            <person name="Durrens P."/>
            <person name="Martin T."/>
            <person name="Boer E."/>
            <person name="Gabaldon T."/>
            <person name="Cruz J."/>
            <person name="Talla E."/>
            <person name="Marck C."/>
            <person name="Goffeau A."/>
            <person name="Barbe V."/>
            <person name="Baret P."/>
            <person name="Baronian K."/>
            <person name="Beier S."/>
            <person name="Bleykasten C."/>
            <person name="Bode R."/>
            <person name="Casaregola S."/>
            <person name="Despons L."/>
            <person name="Fairhead C."/>
            <person name="Giersberg M."/>
            <person name="Gierski P."/>
            <person name="Hahnel U."/>
            <person name="Hartmann A."/>
            <person name="Jankowska D."/>
            <person name="Jubin C."/>
            <person name="Jung P."/>
            <person name="Lafontaine I."/>
            <person name="Leh-Louis V."/>
            <person name="Lemaire M."/>
            <person name="Marcet-Houben M."/>
            <person name="Mascher M."/>
            <person name="Morel G."/>
            <person name="Richard G.-F."/>
            <person name="Riechen J."/>
            <person name="Sacerdot C."/>
            <person name="Sarkar A."/>
            <person name="Savel G."/>
            <person name="Schacherer J."/>
            <person name="Sherman D."/>
            <person name="Straub M.-L."/>
            <person name="Stein N."/>
            <person name="Thierry A."/>
            <person name="Trautwein-Schult A."/>
            <person name="Westhof E."/>
            <person name="Worch S."/>
            <person name="Dujon B."/>
            <person name="Souciet J.-L."/>
            <person name="Wincker P."/>
            <person name="Scholz U."/>
            <person name="Neuveglise N."/>
        </authorList>
    </citation>
    <scope>NUCLEOTIDE SEQUENCE</scope>
    <source>
        <strain evidence="8">LS3</strain>
    </source>
</reference>
<protein>
    <recommendedName>
        <fullName evidence="6">Carboxylic ester hydrolase</fullName>
        <ecNumber evidence="6">3.1.1.-</ecNumber>
    </recommendedName>
</protein>
<reference evidence="8" key="1">
    <citation type="submission" date="2014-02" db="EMBL/GenBank/DDBJ databases">
        <authorList>
            <person name="Genoscope - CEA"/>
        </authorList>
    </citation>
    <scope>NUCLEOTIDE SEQUENCE</scope>
    <source>
        <strain evidence="8">LS3</strain>
    </source>
</reference>
<dbReference type="PROSITE" id="PS00122">
    <property type="entry name" value="CARBOXYLESTERASE_B_1"/>
    <property type="match status" value="1"/>
</dbReference>
<sequence length="535" mass="60973">MGGIEISPIIEAKGTHEVKFPNGTLKGLAVLDGKTKQEKCYRYGGIRFARPPLGHRRWRRPEPLDDNYDYSGDYTGFGTICPQPEYATVGLSNNPEFQYDEDCLFANVWVPAGPPPEEGWPVMFFIHGGFLQVGNPHQFRSGDPQDLMAPGSPARYIVVSAGYRLNLFGFLSGQELLNEDPGSTNFGFWDQRIALEWTYKYIKYFGGNPNNIAIGGLSAGSYSAIFQIAYELYHPEEVQIIKRAQLVSNGLAVQPKTVEESQEQFNELLKAFDIPLDVSSKEKIERLRGIPFYELRDKIHNLTLHTFRAVTDGEFVSKHLLRDIITGEFGRRFKASNRSLLIGEVNNEPLLYRETNPPKSAEHLDEELHNYYPEHVVKALRDLYPRDEEFHELFGRIVSDMQVYSSSRVLVESMFRGGATTDDVLRYRVEYRAKFFDKYVPPENLVPHAGDMGLWFYNAVDGITEDEKPAILKWLAPLGPWMHGKKGKEIGWGTTSKDQYRVFNADSTIEVKDDQAWDWGQKVRQAVAKSYEIEA</sequence>
<organism evidence="8">
    <name type="scientific">Blastobotrys adeninivorans</name>
    <name type="common">Yeast</name>
    <name type="synonym">Arxula adeninivorans</name>
    <dbReference type="NCBI Taxonomy" id="409370"/>
    <lineage>
        <taxon>Eukaryota</taxon>
        <taxon>Fungi</taxon>
        <taxon>Dikarya</taxon>
        <taxon>Ascomycota</taxon>
        <taxon>Saccharomycotina</taxon>
        <taxon>Dipodascomycetes</taxon>
        <taxon>Dipodascales</taxon>
        <taxon>Trichomonascaceae</taxon>
        <taxon>Blastobotrys</taxon>
    </lineage>
</organism>
<dbReference type="Pfam" id="PF00135">
    <property type="entry name" value="COesterase"/>
    <property type="match status" value="1"/>
</dbReference>
<evidence type="ECO:0000256" key="4">
    <source>
        <dbReference type="ARBA" id="ARBA00022963"/>
    </source>
</evidence>
<comment type="catalytic activity">
    <reaction evidence="1">
        <text>a triacylglycerol + H2O = a diacylglycerol + a fatty acid + H(+)</text>
        <dbReference type="Rhea" id="RHEA:12044"/>
        <dbReference type="ChEBI" id="CHEBI:15377"/>
        <dbReference type="ChEBI" id="CHEBI:15378"/>
        <dbReference type="ChEBI" id="CHEBI:17855"/>
        <dbReference type="ChEBI" id="CHEBI:18035"/>
        <dbReference type="ChEBI" id="CHEBI:28868"/>
        <dbReference type="EC" id="3.1.1.3"/>
    </reaction>
</comment>
<feature type="domain" description="Carboxylesterase type B" evidence="7">
    <location>
        <begin position="16"/>
        <end position="460"/>
    </location>
</feature>
<dbReference type="PANTHER" id="PTHR43142">
    <property type="entry name" value="CARBOXYLIC ESTER HYDROLASE"/>
    <property type="match status" value="1"/>
</dbReference>
<comment type="similarity">
    <text evidence="2 6">Belongs to the type-B carboxylesterase/lipase family.</text>
</comment>
<dbReference type="Gene3D" id="3.40.50.1820">
    <property type="entry name" value="alpha/beta hydrolase"/>
    <property type="match status" value="1"/>
</dbReference>
<dbReference type="SUPFAM" id="SSF53474">
    <property type="entry name" value="alpha/beta-Hydrolases"/>
    <property type="match status" value="1"/>
</dbReference>
<gene>
    <name evidence="8" type="ORF">GNLVRS02_ARAD1D49786g</name>
</gene>
<evidence type="ECO:0000256" key="2">
    <source>
        <dbReference type="ARBA" id="ARBA00005964"/>
    </source>
</evidence>
<evidence type="ECO:0000256" key="1">
    <source>
        <dbReference type="ARBA" id="ARBA00001024"/>
    </source>
</evidence>
<keyword evidence="3 6" id="KW-0378">Hydrolase</keyword>
<evidence type="ECO:0000259" key="7">
    <source>
        <dbReference type="Pfam" id="PF00135"/>
    </source>
</evidence>
<evidence type="ECO:0000313" key="8">
    <source>
        <dbReference type="EMBL" id="CDP39098.1"/>
    </source>
</evidence>
<dbReference type="AlphaFoldDB" id="A0A060TDR4"/>
<keyword evidence="5" id="KW-0443">Lipid metabolism</keyword>
<proteinExistence type="inferred from homology"/>
<evidence type="ECO:0000256" key="5">
    <source>
        <dbReference type="ARBA" id="ARBA00023098"/>
    </source>
</evidence>
<dbReference type="EC" id="3.1.1.-" evidence="6"/>
<accession>A0A060TDR4</accession>
<dbReference type="PANTHER" id="PTHR43142:SF8">
    <property type="entry name" value="CARBOXYLIC ESTER HYDROLASE"/>
    <property type="match status" value="1"/>
</dbReference>
<dbReference type="GO" id="GO:0016042">
    <property type="term" value="P:lipid catabolic process"/>
    <property type="evidence" value="ECO:0007669"/>
    <property type="project" value="UniProtKB-KW"/>
</dbReference>
<dbReference type="InterPro" id="IPR029058">
    <property type="entry name" value="AB_hydrolase_fold"/>
</dbReference>